<dbReference type="PANTHER" id="PTHR34700:SF4">
    <property type="entry name" value="PHAGE-LIKE ELEMENT PBSX PROTEIN XKDP"/>
    <property type="match status" value="1"/>
</dbReference>
<dbReference type="CDD" id="cd00118">
    <property type="entry name" value="LysM"/>
    <property type="match status" value="1"/>
</dbReference>
<dbReference type="PANTHER" id="PTHR34700">
    <property type="entry name" value="POTASSIUM BINDING PROTEIN KBP"/>
    <property type="match status" value="1"/>
</dbReference>
<dbReference type="PROSITE" id="PS51782">
    <property type="entry name" value="LYSM"/>
    <property type="match status" value="1"/>
</dbReference>
<evidence type="ECO:0000313" key="3">
    <source>
        <dbReference type="Proteomes" id="UP001138961"/>
    </source>
</evidence>
<name>A0ABS8BQ96_9RHOB</name>
<evidence type="ECO:0000259" key="1">
    <source>
        <dbReference type="PROSITE" id="PS51782"/>
    </source>
</evidence>
<feature type="domain" description="LysM" evidence="1">
    <location>
        <begin position="298"/>
        <end position="347"/>
    </location>
</feature>
<proteinExistence type="predicted"/>
<dbReference type="Gene3D" id="3.10.350.10">
    <property type="entry name" value="LysM domain"/>
    <property type="match status" value="1"/>
</dbReference>
<comment type="caution">
    <text evidence="2">The sequence shown here is derived from an EMBL/GenBank/DDBJ whole genome shotgun (WGS) entry which is preliminary data.</text>
</comment>
<dbReference type="Pfam" id="PF01476">
    <property type="entry name" value="LysM"/>
    <property type="match status" value="1"/>
</dbReference>
<accession>A0ABS8BQ96</accession>
<keyword evidence="3" id="KW-1185">Reference proteome</keyword>
<protein>
    <submittedName>
        <fullName evidence="2">LysM peptidoglycan-binding domain-containing protein</fullName>
    </submittedName>
</protein>
<evidence type="ECO:0000313" key="2">
    <source>
        <dbReference type="EMBL" id="MCB5197892.1"/>
    </source>
</evidence>
<organism evidence="2 3">
    <name type="scientific">Loktanella gaetbuli</name>
    <dbReference type="NCBI Taxonomy" id="2881335"/>
    <lineage>
        <taxon>Bacteria</taxon>
        <taxon>Pseudomonadati</taxon>
        <taxon>Pseudomonadota</taxon>
        <taxon>Alphaproteobacteria</taxon>
        <taxon>Rhodobacterales</taxon>
        <taxon>Roseobacteraceae</taxon>
        <taxon>Loktanella</taxon>
    </lineage>
</organism>
<sequence>MASNNAKLLGGAAGAVVLALVVVWMFPSAPLDVATVSDAPQVAVSDSDAPTAPAKPAQVTSIDTFLLGPDGVAVVAGRAKPNAEVTLMLDGVAVGQARSDASGAFAGTAEIAATDQTRALTFAVDGAAAGGDTILVQAGTGGPAADVDVNTQTAQVAEPAMPPVTQGSGVQADPPAANIIVTADGARVAPNAAPSAQVALDAITYDDSGEVQLAGRAPQDGNLRVYLDNAPVSDAPVSGAGDFQIALPDVAAGTYTLRIDEIAADGTVASRVETPFQKEDPAAIRALRDYAQAVQQIATSTVQPGASLWAIATDRFGDGRMYVAVFEANRDQIRDPDLIYPGQVFVIPDM</sequence>
<gene>
    <name evidence="2" type="ORF">LGQ03_01425</name>
</gene>
<dbReference type="InterPro" id="IPR052196">
    <property type="entry name" value="Bact_Kbp"/>
</dbReference>
<dbReference type="EMBL" id="JAJATZ010000001">
    <property type="protein sequence ID" value="MCB5197892.1"/>
    <property type="molecule type" value="Genomic_DNA"/>
</dbReference>
<reference evidence="2" key="1">
    <citation type="submission" date="2021-10" db="EMBL/GenBank/DDBJ databases">
        <title>Loktanella gaetbuli sp. nov., isolated from a tidal flat.</title>
        <authorList>
            <person name="Park S."/>
            <person name="Yoon J.-H."/>
        </authorList>
    </citation>
    <scope>NUCLEOTIDE SEQUENCE</scope>
    <source>
        <strain evidence="2">TSTF-M6</strain>
    </source>
</reference>
<dbReference type="InterPro" id="IPR018392">
    <property type="entry name" value="LysM"/>
</dbReference>
<dbReference type="InterPro" id="IPR036779">
    <property type="entry name" value="LysM_dom_sf"/>
</dbReference>
<dbReference type="Proteomes" id="UP001138961">
    <property type="component" value="Unassembled WGS sequence"/>
</dbReference>
<dbReference type="RefSeq" id="WP_226746957.1">
    <property type="nucleotide sequence ID" value="NZ_JAJATZ010000001.1"/>
</dbReference>